<evidence type="ECO:0000259" key="6">
    <source>
        <dbReference type="PROSITE" id="PS51900"/>
    </source>
</evidence>
<dbReference type="PROSITE" id="PS51898">
    <property type="entry name" value="TYR_RECOMBINASE"/>
    <property type="match status" value="1"/>
</dbReference>
<dbReference type="PROSITE" id="PS51900">
    <property type="entry name" value="CB"/>
    <property type="match status" value="1"/>
</dbReference>
<dbReference type="Proteomes" id="UP001354709">
    <property type="component" value="Unassembled WGS sequence"/>
</dbReference>
<feature type="region of interest" description="Disordered" evidence="4">
    <location>
        <begin position="106"/>
        <end position="126"/>
    </location>
</feature>
<evidence type="ECO:0000313" key="7">
    <source>
        <dbReference type="EMBL" id="MEE4597629.1"/>
    </source>
</evidence>
<accession>A0ABU7Q8B6</accession>
<dbReference type="InterPro" id="IPR013762">
    <property type="entry name" value="Integrase-like_cat_sf"/>
</dbReference>
<keyword evidence="8" id="KW-1185">Reference proteome</keyword>
<reference evidence="7 8" key="1">
    <citation type="submission" date="2023-11" db="EMBL/GenBank/DDBJ databases">
        <title>30 novel species of actinomycetes from the DSMZ collection.</title>
        <authorList>
            <person name="Nouioui I."/>
        </authorList>
    </citation>
    <scope>NUCLEOTIDE SEQUENCE [LARGE SCALE GENOMIC DNA]</scope>
    <source>
        <strain evidence="7 8">DSM 41524</strain>
    </source>
</reference>
<proteinExistence type="predicted"/>
<dbReference type="InterPro" id="IPR011010">
    <property type="entry name" value="DNA_brk_join_enz"/>
</dbReference>
<dbReference type="Gene3D" id="1.10.150.130">
    <property type="match status" value="1"/>
</dbReference>
<feature type="domain" description="Core-binding (CB)" evidence="6">
    <location>
        <begin position="39"/>
        <end position="153"/>
    </location>
</feature>
<dbReference type="EMBL" id="JAZBJO010000037">
    <property type="protein sequence ID" value="MEE4597629.1"/>
    <property type="molecule type" value="Genomic_DNA"/>
</dbReference>
<dbReference type="SUPFAM" id="SSF56349">
    <property type="entry name" value="DNA breaking-rejoining enzymes"/>
    <property type="match status" value="1"/>
</dbReference>
<dbReference type="Gene3D" id="1.10.443.10">
    <property type="entry name" value="Intergrase catalytic core"/>
    <property type="match status" value="1"/>
</dbReference>
<evidence type="ECO:0000256" key="2">
    <source>
        <dbReference type="ARBA" id="ARBA00023172"/>
    </source>
</evidence>
<dbReference type="CDD" id="cd00397">
    <property type="entry name" value="DNA_BRE_C"/>
    <property type="match status" value="1"/>
</dbReference>
<sequence length="401" mass="44614">MVEAVRRALMEGKCSVPEVGAVVAGATPDLPFVVVDADGCEVEPVSAYLRDLMLGDVSPLTCRSYGFGVLRWYRLLHYLQISWDKATEAEVAALVGWLREARNPQRLRKRDSASPPAGSVNLKTGKPSLREGYAPSTINHNLSVVSGFYAFHARFGVGPVVNPVPASHGRRQALAHRSPLEPTPVFRRGRLRQKVPVQAPRSIPDHLWDELFAGMGCDRDRALLEFYVSSGARASELLGVGLNDIDWSGQLIYVISKGTRIRQPVPASPNAFRYLGSYLAADGLPDPGQPVWRTRRGDPRPLTYWATRRILQRANDKLGTNWTLHDARHTAAVRMPGDERLTLAEVQTILRHAHLDTTGRYLRSRVEDLHDKLQEHYTKPHPQRTFAAGYDPEDIKAVFGG</sequence>
<protein>
    <submittedName>
        <fullName evidence="7">Tyrosine-type recombinase/integrase</fullName>
    </submittedName>
</protein>
<evidence type="ECO:0000256" key="3">
    <source>
        <dbReference type="PROSITE-ProRule" id="PRU01248"/>
    </source>
</evidence>
<dbReference type="InterPro" id="IPR010998">
    <property type="entry name" value="Integrase_recombinase_N"/>
</dbReference>
<dbReference type="Pfam" id="PF00589">
    <property type="entry name" value="Phage_integrase"/>
    <property type="match status" value="1"/>
</dbReference>
<dbReference type="PANTHER" id="PTHR30349:SF81">
    <property type="entry name" value="TYROSINE RECOMBINASE XERC"/>
    <property type="match status" value="1"/>
</dbReference>
<gene>
    <name evidence="7" type="ORF">V2J94_38115</name>
</gene>
<evidence type="ECO:0000313" key="8">
    <source>
        <dbReference type="Proteomes" id="UP001354709"/>
    </source>
</evidence>
<feature type="domain" description="Tyr recombinase" evidence="5">
    <location>
        <begin position="198"/>
        <end position="374"/>
    </location>
</feature>
<evidence type="ECO:0000256" key="1">
    <source>
        <dbReference type="ARBA" id="ARBA00023125"/>
    </source>
</evidence>
<evidence type="ECO:0000256" key="4">
    <source>
        <dbReference type="SAM" id="MobiDB-lite"/>
    </source>
</evidence>
<comment type="caution">
    <text evidence="7">The sequence shown here is derived from an EMBL/GenBank/DDBJ whole genome shotgun (WGS) entry which is preliminary data.</text>
</comment>
<dbReference type="InterPro" id="IPR044068">
    <property type="entry name" value="CB"/>
</dbReference>
<dbReference type="PANTHER" id="PTHR30349">
    <property type="entry name" value="PHAGE INTEGRASE-RELATED"/>
    <property type="match status" value="1"/>
</dbReference>
<keyword evidence="2" id="KW-0233">DNA recombination</keyword>
<name>A0ABU7Q8B6_9ACTN</name>
<keyword evidence="1 3" id="KW-0238">DNA-binding</keyword>
<evidence type="ECO:0000259" key="5">
    <source>
        <dbReference type="PROSITE" id="PS51898"/>
    </source>
</evidence>
<dbReference type="InterPro" id="IPR050090">
    <property type="entry name" value="Tyrosine_recombinase_XerCD"/>
</dbReference>
<organism evidence="7 8">
    <name type="scientific">Streptomyces asiaticus subsp. ignotus</name>
    <dbReference type="NCBI Taxonomy" id="3098222"/>
    <lineage>
        <taxon>Bacteria</taxon>
        <taxon>Bacillati</taxon>
        <taxon>Actinomycetota</taxon>
        <taxon>Actinomycetes</taxon>
        <taxon>Kitasatosporales</taxon>
        <taxon>Streptomycetaceae</taxon>
        <taxon>Streptomyces</taxon>
        <taxon>Streptomyces violaceusniger group</taxon>
    </lineage>
</organism>
<dbReference type="RefSeq" id="WP_330814394.1">
    <property type="nucleotide sequence ID" value="NZ_JAZBJO010000037.1"/>
</dbReference>
<dbReference type="InterPro" id="IPR002104">
    <property type="entry name" value="Integrase_catalytic"/>
</dbReference>